<accession>A0A2J8B5B5</accession>
<gene>
    <name evidence="2" type="ORF">B7R76_03635</name>
</gene>
<evidence type="ECO:0000313" key="2">
    <source>
        <dbReference type="EMBL" id="PNH19970.1"/>
    </source>
</evidence>
<dbReference type="RefSeq" id="WP_012993105.1">
    <property type="nucleotide sequence ID" value="NZ_NBZD01000001.1"/>
</dbReference>
<feature type="transmembrane region" description="Helical" evidence="1">
    <location>
        <begin position="42"/>
        <end position="59"/>
    </location>
</feature>
<comment type="caution">
    <text evidence="2">The sequence shown here is derived from an EMBL/GenBank/DDBJ whole genome shotgun (WGS) entry which is preliminary data.</text>
</comment>
<reference evidence="3" key="1">
    <citation type="submission" date="2017-04" db="EMBL/GenBank/DDBJ databases">
        <authorList>
            <person name="Bumgarner R.E."/>
            <person name="Fredricks D.N."/>
            <person name="Srinivasan S."/>
        </authorList>
    </citation>
    <scope>NUCLEOTIDE SEQUENCE [LARGE SCALE GENOMIC DNA]</scope>
    <source>
        <strain evidence="3">KA00405</strain>
    </source>
</reference>
<organism evidence="2 3">
    <name type="scientific">Mageeibacillus indolicus</name>
    <dbReference type="NCBI Taxonomy" id="884684"/>
    <lineage>
        <taxon>Bacteria</taxon>
        <taxon>Bacillati</taxon>
        <taxon>Bacillota</taxon>
        <taxon>Clostridia</taxon>
        <taxon>Eubacteriales</taxon>
        <taxon>Oscillospiraceae</taxon>
        <taxon>Mageeibacillus</taxon>
    </lineage>
</organism>
<evidence type="ECO:0000313" key="3">
    <source>
        <dbReference type="Proteomes" id="UP000236394"/>
    </source>
</evidence>
<sequence>MMRNFLEPLIKFLQGKNISMIGAGTFFLIALLWVIFGFMRLVFILLMTVAGYTMGAVFFRDSESLRKWLNRILPPGLFR</sequence>
<dbReference type="EMBL" id="NBZD01000001">
    <property type="protein sequence ID" value="PNH19970.1"/>
    <property type="molecule type" value="Genomic_DNA"/>
</dbReference>
<evidence type="ECO:0000256" key="1">
    <source>
        <dbReference type="SAM" id="Phobius"/>
    </source>
</evidence>
<keyword evidence="1" id="KW-1133">Transmembrane helix</keyword>
<name>A0A2J8B5B5_9FIRM</name>
<evidence type="ECO:0008006" key="4">
    <source>
        <dbReference type="Google" id="ProtNLM"/>
    </source>
</evidence>
<dbReference type="InterPro" id="IPR018730">
    <property type="entry name" value="DUF2273"/>
</dbReference>
<feature type="transmembrane region" description="Helical" evidence="1">
    <location>
        <begin position="20"/>
        <end position="36"/>
    </location>
</feature>
<dbReference type="Proteomes" id="UP000236394">
    <property type="component" value="Unassembled WGS sequence"/>
</dbReference>
<proteinExistence type="predicted"/>
<keyword evidence="1" id="KW-0472">Membrane</keyword>
<protein>
    <recommendedName>
        <fullName evidence="4">DUF2273 domain-containing protein</fullName>
    </recommendedName>
</protein>
<dbReference type="Pfam" id="PF10031">
    <property type="entry name" value="DUF2273"/>
    <property type="match status" value="1"/>
</dbReference>
<dbReference type="AlphaFoldDB" id="A0A2J8B5B5"/>
<keyword evidence="1" id="KW-0812">Transmembrane</keyword>